<comment type="caution">
    <text evidence="1">The sequence shown here is derived from an EMBL/GenBank/DDBJ whole genome shotgun (WGS) entry which is preliminary data.</text>
</comment>
<keyword evidence="2" id="KW-1185">Reference proteome</keyword>
<evidence type="ECO:0000313" key="2">
    <source>
        <dbReference type="Proteomes" id="UP001596353"/>
    </source>
</evidence>
<organism evidence="1 2">
    <name type="scientific">Sulfitobacter porphyrae</name>
    <dbReference type="NCBI Taxonomy" id="1246864"/>
    <lineage>
        <taxon>Bacteria</taxon>
        <taxon>Pseudomonadati</taxon>
        <taxon>Pseudomonadota</taxon>
        <taxon>Alphaproteobacteria</taxon>
        <taxon>Rhodobacterales</taxon>
        <taxon>Roseobacteraceae</taxon>
        <taxon>Sulfitobacter</taxon>
    </lineage>
</organism>
<name>A0ABW2B1L5_9RHOB</name>
<dbReference type="EMBL" id="JBHSWG010000001">
    <property type="protein sequence ID" value="MFC6759589.1"/>
    <property type="molecule type" value="Genomic_DNA"/>
</dbReference>
<sequence>MLKDANVTTLPQWRFIQHLADIRNICDHAKGREPTKEEIEDLVAGTEKVLKTIF</sequence>
<accession>A0ABW2B1L5</accession>
<dbReference type="Proteomes" id="UP001596353">
    <property type="component" value="Unassembled WGS sequence"/>
</dbReference>
<gene>
    <name evidence="1" type="ORF">ACFQFQ_08995</name>
</gene>
<proteinExistence type="predicted"/>
<evidence type="ECO:0008006" key="3">
    <source>
        <dbReference type="Google" id="ProtNLM"/>
    </source>
</evidence>
<protein>
    <recommendedName>
        <fullName evidence="3">DUF4145 domain-containing protein</fullName>
    </recommendedName>
</protein>
<reference evidence="2" key="1">
    <citation type="journal article" date="2019" name="Int. J. Syst. Evol. Microbiol.">
        <title>The Global Catalogue of Microorganisms (GCM) 10K type strain sequencing project: providing services to taxonomists for standard genome sequencing and annotation.</title>
        <authorList>
            <consortium name="The Broad Institute Genomics Platform"/>
            <consortium name="The Broad Institute Genome Sequencing Center for Infectious Disease"/>
            <person name="Wu L."/>
            <person name="Ma J."/>
        </authorList>
    </citation>
    <scope>NUCLEOTIDE SEQUENCE [LARGE SCALE GENOMIC DNA]</scope>
    <source>
        <strain evidence="2">CCUG 66188</strain>
    </source>
</reference>
<evidence type="ECO:0000313" key="1">
    <source>
        <dbReference type="EMBL" id="MFC6759589.1"/>
    </source>
</evidence>